<keyword evidence="5 7" id="KW-0732">Signal</keyword>
<evidence type="ECO:0000256" key="5">
    <source>
        <dbReference type="ARBA" id="ARBA00022729"/>
    </source>
</evidence>
<feature type="chain" id="PRO_5044836987" description="Thrombopoietin" evidence="7">
    <location>
        <begin position="22"/>
        <end position="175"/>
    </location>
</feature>
<dbReference type="SUPFAM" id="SSF47266">
    <property type="entry name" value="4-helical cytokines"/>
    <property type="match status" value="1"/>
</dbReference>
<reference evidence="8 9" key="1">
    <citation type="submission" date="2024-06" db="EMBL/GenBank/DDBJ databases">
        <authorList>
            <person name="Pan Q."/>
            <person name="Wen M."/>
            <person name="Jouanno E."/>
            <person name="Zahm M."/>
            <person name="Klopp C."/>
            <person name="Cabau C."/>
            <person name="Louis A."/>
            <person name="Berthelot C."/>
            <person name="Parey E."/>
            <person name="Roest Crollius H."/>
            <person name="Montfort J."/>
            <person name="Robinson-Rechavi M."/>
            <person name="Bouchez O."/>
            <person name="Lampietro C."/>
            <person name="Lopez Roques C."/>
            <person name="Donnadieu C."/>
            <person name="Postlethwait J."/>
            <person name="Bobe J."/>
            <person name="Verreycken H."/>
            <person name="Guiguen Y."/>
        </authorList>
    </citation>
    <scope>NUCLEOTIDE SEQUENCE [LARGE SCALE GENOMIC DNA]</scope>
    <source>
        <strain evidence="8">Up_M1</strain>
        <tissue evidence="8">Testis</tissue>
    </source>
</reference>
<name>A0ABD0W4Y2_UMBPY</name>
<dbReference type="GO" id="GO:0005576">
    <property type="term" value="C:extracellular region"/>
    <property type="evidence" value="ECO:0007669"/>
    <property type="project" value="UniProtKB-SubCell"/>
</dbReference>
<keyword evidence="3" id="KW-0964">Secreted</keyword>
<keyword evidence="4" id="KW-0372">Hormone</keyword>
<accession>A0ABD0W4Y2</accession>
<evidence type="ECO:0000256" key="3">
    <source>
        <dbReference type="ARBA" id="ARBA00022525"/>
    </source>
</evidence>
<dbReference type="InterPro" id="IPR003978">
    <property type="entry name" value="Thrombopoietin"/>
</dbReference>
<keyword evidence="6" id="KW-1015">Disulfide bond</keyword>
<proteinExistence type="inferred from homology"/>
<comment type="subcellular location">
    <subcellularLocation>
        <location evidence="1">Secreted</location>
    </subcellularLocation>
</comment>
<organism evidence="8 9">
    <name type="scientific">Umbra pygmaea</name>
    <name type="common">Eastern mudminnow</name>
    <dbReference type="NCBI Taxonomy" id="75934"/>
    <lineage>
        <taxon>Eukaryota</taxon>
        <taxon>Metazoa</taxon>
        <taxon>Chordata</taxon>
        <taxon>Craniata</taxon>
        <taxon>Vertebrata</taxon>
        <taxon>Euteleostomi</taxon>
        <taxon>Actinopterygii</taxon>
        <taxon>Neopterygii</taxon>
        <taxon>Teleostei</taxon>
        <taxon>Protacanthopterygii</taxon>
        <taxon>Esociformes</taxon>
        <taxon>Umbridae</taxon>
        <taxon>Umbra</taxon>
    </lineage>
</organism>
<evidence type="ECO:0000313" key="9">
    <source>
        <dbReference type="Proteomes" id="UP001557470"/>
    </source>
</evidence>
<evidence type="ECO:0008006" key="10">
    <source>
        <dbReference type="Google" id="ProtNLM"/>
    </source>
</evidence>
<dbReference type="PANTHER" id="PTHR10560">
    <property type="entry name" value="THROMBOPOIETIN"/>
    <property type="match status" value="1"/>
</dbReference>
<dbReference type="InterPro" id="IPR009079">
    <property type="entry name" value="4_helix_cytokine-like_core"/>
</dbReference>
<dbReference type="GO" id="GO:0005179">
    <property type="term" value="F:hormone activity"/>
    <property type="evidence" value="ECO:0007669"/>
    <property type="project" value="UniProtKB-KW"/>
</dbReference>
<dbReference type="Proteomes" id="UP001557470">
    <property type="component" value="Unassembled WGS sequence"/>
</dbReference>
<evidence type="ECO:0000256" key="6">
    <source>
        <dbReference type="ARBA" id="ARBA00023157"/>
    </source>
</evidence>
<evidence type="ECO:0000256" key="1">
    <source>
        <dbReference type="ARBA" id="ARBA00004613"/>
    </source>
</evidence>
<comment type="caution">
    <text evidence="8">The sequence shown here is derived from an EMBL/GenBank/DDBJ whole genome shotgun (WGS) entry which is preliminary data.</text>
</comment>
<evidence type="ECO:0000313" key="8">
    <source>
        <dbReference type="EMBL" id="KAL0965955.1"/>
    </source>
</evidence>
<protein>
    <recommendedName>
        <fullName evidence="10">Thrombopoietin</fullName>
    </recommendedName>
</protein>
<evidence type="ECO:0000256" key="2">
    <source>
        <dbReference type="ARBA" id="ARBA00005782"/>
    </source>
</evidence>
<keyword evidence="9" id="KW-1185">Reference proteome</keyword>
<dbReference type="PANTHER" id="PTHR10560:SF0">
    <property type="entry name" value="THROMBOPOIETIN"/>
    <property type="match status" value="1"/>
</dbReference>
<gene>
    <name evidence="8" type="ORF">UPYG_G00288630</name>
</gene>
<evidence type="ECO:0000256" key="4">
    <source>
        <dbReference type="ARBA" id="ARBA00022702"/>
    </source>
</evidence>
<dbReference type="Gene3D" id="1.20.1250.10">
    <property type="match status" value="1"/>
</dbReference>
<feature type="signal peptide" evidence="7">
    <location>
        <begin position="1"/>
        <end position="21"/>
    </location>
</feature>
<dbReference type="AlphaFoldDB" id="A0ABD0W4Y2"/>
<sequence length="175" mass="19294">MALSSLLLLCIIAYKVWHMESKPIDFVCDRDSRRDMNTEAEMKGALEDCDFLTILPSAIQLPCSKLHKASWDRKSAQEKRADLSASLAALLGSVRVARTLSPSGCVLTQLERLEHMVNNYLHIVTHLDIKGPVGSPVLSCTPQSTHSLSTVLQTLSRLLTGKLELLMADLTHVCP</sequence>
<evidence type="ECO:0000256" key="7">
    <source>
        <dbReference type="SAM" id="SignalP"/>
    </source>
</evidence>
<dbReference type="EMBL" id="JAGEUA010000009">
    <property type="protein sequence ID" value="KAL0965955.1"/>
    <property type="molecule type" value="Genomic_DNA"/>
</dbReference>
<dbReference type="InterPro" id="IPR001323">
    <property type="entry name" value="EPO_TPO"/>
</dbReference>
<comment type="similarity">
    <text evidence="2">Belongs to the EPO/TPO family.</text>
</comment>
<dbReference type="Pfam" id="PF00758">
    <property type="entry name" value="EPO_TPO"/>
    <property type="match status" value="1"/>
</dbReference>